<protein>
    <submittedName>
        <fullName evidence="1">Unannotated protein</fullName>
    </submittedName>
</protein>
<proteinExistence type="predicted"/>
<accession>A0A6J7DWC2</accession>
<evidence type="ECO:0000313" key="1">
    <source>
        <dbReference type="EMBL" id="CAB4873285.1"/>
    </source>
</evidence>
<reference evidence="1" key="1">
    <citation type="submission" date="2020-05" db="EMBL/GenBank/DDBJ databases">
        <authorList>
            <person name="Chiriac C."/>
            <person name="Salcher M."/>
            <person name="Ghai R."/>
            <person name="Kavagutti S V."/>
        </authorList>
    </citation>
    <scope>NUCLEOTIDE SEQUENCE</scope>
</reference>
<name>A0A6J7DWC2_9ZZZZ</name>
<dbReference type="AlphaFoldDB" id="A0A6J7DWC2"/>
<gene>
    <name evidence="1" type="ORF">UFOPK3402_00813</name>
</gene>
<sequence>MTLTELQPEPVELLGAACSRATSLIGPDLAALVSARITATLSGVPSTLDGDGLDDRDRDCLALVDQMLIDVASVSDATVASAARHFDSGGLSDFVTATYVTEARIRLGIAADLLLGGMA</sequence>
<dbReference type="EMBL" id="CAFBLS010000085">
    <property type="protein sequence ID" value="CAB4873285.1"/>
    <property type="molecule type" value="Genomic_DNA"/>
</dbReference>
<dbReference type="Gene3D" id="1.20.1290.10">
    <property type="entry name" value="AhpD-like"/>
    <property type="match status" value="1"/>
</dbReference>
<organism evidence="1">
    <name type="scientific">freshwater metagenome</name>
    <dbReference type="NCBI Taxonomy" id="449393"/>
    <lineage>
        <taxon>unclassified sequences</taxon>
        <taxon>metagenomes</taxon>
        <taxon>ecological metagenomes</taxon>
    </lineage>
</organism>
<dbReference type="InterPro" id="IPR029032">
    <property type="entry name" value="AhpD-like"/>
</dbReference>
<dbReference type="SUPFAM" id="SSF69118">
    <property type="entry name" value="AhpD-like"/>
    <property type="match status" value="1"/>
</dbReference>